<dbReference type="PRINTS" id="PR01183">
    <property type="entry name" value="RIBORDTASEM1"/>
</dbReference>
<dbReference type="CDD" id="cd02888">
    <property type="entry name" value="RNR_II_dimer"/>
    <property type="match status" value="1"/>
</dbReference>
<evidence type="ECO:0000256" key="2">
    <source>
        <dbReference type="ARBA" id="ARBA00007405"/>
    </source>
</evidence>
<keyword evidence="8 14" id="KW-0560">Oxidoreductase</keyword>
<dbReference type="SUPFAM" id="SSF51998">
    <property type="entry name" value="PFL-like glycyl radical enzymes"/>
    <property type="match status" value="1"/>
</dbReference>
<keyword evidence="9" id="KW-0215">Deoxyribonucleotide synthesis</keyword>
<dbReference type="GO" id="GO:0071897">
    <property type="term" value="P:DNA biosynthetic process"/>
    <property type="evidence" value="ECO:0007669"/>
    <property type="project" value="UniProtKB-KW"/>
</dbReference>
<dbReference type="GO" id="GO:0031419">
    <property type="term" value="F:cobalamin binding"/>
    <property type="evidence" value="ECO:0007669"/>
    <property type="project" value="UniProtKB-KW"/>
</dbReference>
<evidence type="ECO:0000256" key="13">
    <source>
        <dbReference type="ARBA" id="ARBA00047754"/>
    </source>
</evidence>
<keyword evidence="7 14" id="KW-0547">Nucleotide-binding</keyword>
<dbReference type="EMBL" id="LBWP01000002">
    <property type="protein sequence ID" value="KKR11851.1"/>
    <property type="molecule type" value="Genomic_DNA"/>
</dbReference>
<evidence type="ECO:0000256" key="15">
    <source>
        <dbReference type="SAM" id="MobiDB-lite"/>
    </source>
</evidence>
<comment type="function">
    <text evidence="12 14">Catalyzes the reduction of ribonucleotides to deoxyribonucleotides. May function to provide a pool of deoxyribonucleotide precursors for DNA repair during oxygen limitation and/or for immediate growth after restoration of oxygen.</text>
</comment>
<feature type="domain" description="Ribonucleotide reductase large subunit N-terminal" evidence="16">
    <location>
        <begin position="20"/>
        <end position="90"/>
    </location>
</feature>
<dbReference type="SUPFAM" id="SSF48168">
    <property type="entry name" value="R1 subunit of ribonucleotide reductase, N-terminal domain"/>
    <property type="match status" value="1"/>
</dbReference>
<dbReference type="Pfam" id="PF02867">
    <property type="entry name" value="Ribonuc_red_lgC"/>
    <property type="match status" value="1"/>
</dbReference>
<dbReference type="InterPro" id="IPR013344">
    <property type="entry name" value="RNR_NrdJ/NrdZ"/>
</dbReference>
<evidence type="ECO:0000313" key="20">
    <source>
        <dbReference type="Proteomes" id="UP000034246"/>
    </source>
</evidence>
<dbReference type="GO" id="GO:0005524">
    <property type="term" value="F:ATP binding"/>
    <property type="evidence" value="ECO:0007669"/>
    <property type="project" value="InterPro"/>
</dbReference>
<keyword evidence="6 14" id="KW-0237">DNA synthesis</keyword>
<dbReference type="GO" id="GO:0009263">
    <property type="term" value="P:deoxyribonucleotide biosynthetic process"/>
    <property type="evidence" value="ECO:0007669"/>
    <property type="project" value="UniProtKB-KW"/>
</dbReference>
<evidence type="ECO:0000256" key="5">
    <source>
        <dbReference type="ARBA" id="ARBA00022628"/>
    </source>
</evidence>
<dbReference type="STRING" id="1618550.UT39_C0002G0032"/>
<feature type="compositionally biased region" description="Basic and acidic residues" evidence="15">
    <location>
        <begin position="591"/>
        <end position="605"/>
    </location>
</feature>
<evidence type="ECO:0000259" key="18">
    <source>
        <dbReference type="Pfam" id="PF12637"/>
    </source>
</evidence>
<comment type="catalytic activity">
    <reaction evidence="13 14">
        <text>a 2'-deoxyribonucleoside 5'-diphosphate + [thioredoxin]-disulfide + H2O = a ribonucleoside 5'-diphosphate + [thioredoxin]-dithiol</text>
        <dbReference type="Rhea" id="RHEA:23252"/>
        <dbReference type="Rhea" id="RHEA-COMP:10698"/>
        <dbReference type="Rhea" id="RHEA-COMP:10700"/>
        <dbReference type="ChEBI" id="CHEBI:15377"/>
        <dbReference type="ChEBI" id="CHEBI:29950"/>
        <dbReference type="ChEBI" id="CHEBI:50058"/>
        <dbReference type="ChEBI" id="CHEBI:57930"/>
        <dbReference type="ChEBI" id="CHEBI:73316"/>
        <dbReference type="EC" id="1.17.4.1"/>
    </reaction>
</comment>
<organism evidence="19 20">
    <name type="scientific">Candidatus Woesebacteria bacterium GW2011_GWA1_39_21</name>
    <dbReference type="NCBI Taxonomy" id="1618550"/>
    <lineage>
        <taxon>Bacteria</taxon>
        <taxon>Candidatus Woeseibacteriota</taxon>
    </lineage>
</organism>
<evidence type="ECO:0000256" key="11">
    <source>
        <dbReference type="ARBA" id="ARBA00023285"/>
    </source>
</evidence>
<evidence type="ECO:0000313" key="19">
    <source>
        <dbReference type="EMBL" id="KKR11851.1"/>
    </source>
</evidence>
<proteinExistence type="inferred from homology"/>
<evidence type="ECO:0000259" key="17">
    <source>
        <dbReference type="Pfam" id="PF02867"/>
    </source>
</evidence>
<feature type="domain" description="Ribonucleotide reductase large subunit C-terminal" evidence="17">
    <location>
        <begin position="97"/>
        <end position="577"/>
    </location>
</feature>
<feature type="region of interest" description="Disordered" evidence="15">
    <location>
        <begin position="582"/>
        <end position="605"/>
    </location>
</feature>
<evidence type="ECO:0000256" key="1">
    <source>
        <dbReference type="ARBA" id="ARBA00001922"/>
    </source>
</evidence>
<reference evidence="19 20" key="1">
    <citation type="journal article" date="2015" name="Nature">
        <title>rRNA introns, odd ribosomes, and small enigmatic genomes across a large radiation of phyla.</title>
        <authorList>
            <person name="Brown C.T."/>
            <person name="Hug L.A."/>
            <person name="Thomas B.C."/>
            <person name="Sharon I."/>
            <person name="Castelle C.J."/>
            <person name="Singh A."/>
            <person name="Wilkins M.J."/>
            <person name="Williams K.H."/>
            <person name="Banfield J.F."/>
        </authorList>
    </citation>
    <scope>NUCLEOTIDE SEQUENCE [LARGE SCALE GENOMIC DNA]</scope>
</reference>
<evidence type="ECO:0000256" key="6">
    <source>
        <dbReference type="ARBA" id="ARBA00022634"/>
    </source>
</evidence>
<dbReference type="InterPro" id="IPR013509">
    <property type="entry name" value="RNR_lsu_N"/>
</dbReference>
<evidence type="ECO:0000256" key="14">
    <source>
        <dbReference type="RuleBase" id="RU364064"/>
    </source>
</evidence>
<evidence type="ECO:0000256" key="9">
    <source>
        <dbReference type="ARBA" id="ARBA00023116"/>
    </source>
</evidence>
<feature type="domain" description="TSCPD" evidence="18">
    <location>
        <begin position="621"/>
        <end position="720"/>
    </location>
</feature>
<evidence type="ECO:0000256" key="8">
    <source>
        <dbReference type="ARBA" id="ARBA00023002"/>
    </source>
</evidence>
<evidence type="ECO:0000256" key="10">
    <source>
        <dbReference type="ARBA" id="ARBA00023157"/>
    </source>
</evidence>
<evidence type="ECO:0000256" key="3">
    <source>
        <dbReference type="ARBA" id="ARBA00012274"/>
    </source>
</evidence>
<dbReference type="AlphaFoldDB" id="A0A0G0NGA7"/>
<dbReference type="PANTHER" id="PTHR43371:SF1">
    <property type="entry name" value="RIBONUCLEOSIDE-DIPHOSPHATE REDUCTASE"/>
    <property type="match status" value="1"/>
</dbReference>
<gene>
    <name evidence="19" type="ORF">UT39_C0002G0032</name>
</gene>
<keyword evidence="11 14" id="KW-0170">Cobalt</keyword>
<dbReference type="PATRIC" id="fig|1618550.3.peg.132"/>
<dbReference type="InterPro" id="IPR024434">
    <property type="entry name" value="TSCPD_dom"/>
</dbReference>
<dbReference type="Pfam" id="PF12637">
    <property type="entry name" value="TSCPD"/>
    <property type="match status" value="1"/>
</dbReference>
<keyword evidence="5 14" id="KW-0846">Cobalamin</keyword>
<comment type="caution">
    <text evidence="19">The sequence shown here is derived from an EMBL/GenBank/DDBJ whole genome shotgun (WGS) entry which is preliminary data.</text>
</comment>
<dbReference type="InterPro" id="IPR000788">
    <property type="entry name" value="RNR_lg_C"/>
</dbReference>
<name>A0A0G0NGA7_9BACT</name>
<dbReference type="GO" id="GO:0004748">
    <property type="term" value="F:ribonucleoside-diphosphate reductase activity, thioredoxin disulfide as acceptor"/>
    <property type="evidence" value="ECO:0007669"/>
    <property type="project" value="UniProtKB-EC"/>
</dbReference>
<evidence type="ECO:0000256" key="4">
    <source>
        <dbReference type="ARBA" id="ARBA00014409"/>
    </source>
</evidence>
<dbReference type="Gene3D" id="3.20.70.20">
    <property type="match status" value="1"/>
</dbReference>
<dbReference type="PANTHER" id="PTHR43371">
    <property type="entry name" value="VITAMIN B12-DEPENDENT RIBONUCLEOTIDE REDUCTASE"/>
    <property type="match status" value="1"/>
</dbReference>
<dbReference type="EC" id="1.17.4.1" evidence="3 14"/>
<dbReference type="UniPathway" id="UPA00326"/>
<evidence type="ECO:0000256" key="12">
    <source>
        <dbReference type="ARBA" id="ARBA00025437"/>
    </source>
</evidence>
<comment type="similarity">
    <text evidence="2 14">Belongs to the ribonucleoside diphosphate reductase class-2 family.</text>
</comment>
<protein>
    <recommendedName>
        <fullName evidence="4 14">Vitamin B12-dependent ribonucleotide reductase</fullName>
        <ecNumber evidence="3 14">1.17.4.1</ecNumber>
    </recommendedName>
</protein>
<accession>A0A0G0NGA7</accession>
<sequence length="802" mass="89360">MKATEFDYTTKTQLSGIRQKLFLDRYSLKNENGEPIEKYPEHMWKRVAEALAAVEKTSKLRKVWADKFYTSMLEFKLCPAGRFLTSAGTGTDTTMINCYVLPNPEDTRTGIIKTLEYVTEISARGGGVGFNLSSLRPRGSYLKSVNGTSSGAVSWANLYSVAAHDIIQQGGTRRGALMLMLWDWHPDVEEFITVKREQGKILGANLSVCVSDEFMKALKEDKDWDLKFPDTDFEKYRSDWHGDIKGWEKKGYPVKVYKTIRAVELWNLICDSAWASAEPGIVFLDLGNRMNNTWYFEENISTNPCGEQHLPAWGVCNLSSINLSTLVKDGTFDFDEFGKVIRVGVRFLDNAVDTENYLYSEIKEVQEKERRIGLGTIGLADALIKMKIRYGSQESHAFIEKTFKMLRDVAYEESISLAKEKGSFPQFIANKFLYSGFIKTLPKSIKDGIKKWGIRNALVLTEAPTGKISLLAGASSGIEPVFSFSYTQKDRLGERTMYHPLYQEWVDKHPDEKIPDYFVTADDLSPEEHINVQALIQKYTDSSISKTVNAPKTHSVSDVKKLYLLAYEKGCKGISYMREGSREGTLVRGSSEAKKETEEAKKTEEQKASVWVRPIKISGSTYRLKTPVGTAFITVNHDETDSPVETFINIGRAGSDVQAMAEALGRVISKSLKMGSNLTGKERAILMIEQLQGIGGSRSVGFGAERILSLPDAIAKALSLDMGLLPQKQMEIPVQEKLLSNGHTNGVVHTNGEVAISESVEDSGDQLSFLAKHADFCPSCGNATLVHEMGCKTCHGCGYSEC</sequence>
<dbReference type="Pfam" id="PF00317">
    <property type="entry name" value="Ribonuc_red_lgN"/>
    <property type="match status" value="1"/>
</dbReference>
<dbReference type="InterPro" id="IPR008926">
    <property type="entry name" value="RNR_R1-su_N"/>
</dbReference>
<evidence type="ECO:0000259" key="16">
    <source>
        <dbReference type="Pfam" id="PF00317"/>
    </source>
</evidence>
<comment type="cofactor">
    <cofactor evidence="1 14">
        <name>adenosylcob(III)alamin</name>
        <dbReference type="ChEBI" id="CHEBI:18408"/>
    </cofactor>
</comment>
<dbReference type="Proteomes" id="UP000034246">
    <property type="component" value="Unassembled WGS sequence"/>
</dbReference>
<evidence type="ECO:0000256" key="7">
    <source>
        <dbReference type="ARBA" id="ARBA00022741"/>
    </source>
</evidence>
<dbReference type="NCBIfam" id="TIGR02504">
    <property type="entry name" value="NrdJ_Z"/>
    <property type="match status" value="1"/>
</dbReference>
<keyword evidence="10" id="KW-1015">Disulfide bond</keyword>
<dbReference type="InterPro" id="IPR050862">
    <property type="entry name" value="RdRp_reductase_class-2"/>
</dbReference>